<feature type="domain" description="Pyrrolo-quinoline quinone repeat" evidence="2">
    <location>
        <begin position="56"/>
        <end position="210"/>
    </location>
</feature>
<feature type="transmembrane region" description="Helical" evidence="1">
    <location>
        <begin position="12"/>
        <end position="32"/>
    </location>
</feature>
<evidence type="ECO:0000256" key="1">
    <source>
        <dbReference type="SAM" id="Phobius"/>
    </source>
</evidence>
<keyword evidence="1" id="KW-0812">Transmembrane</keyword>
<protein>
    <submittedName>
        <fullName evidence="3">PQQ-binding-like beta-propeller repeat protein</fullName>
    </submittedName>
</protein>
<dbReference type="Proteomes" id="UP001585053">
    <property type="component" value="Unassembled WGS sequence"/>
</dbReference>
<dbReference type="Pfam" id="PF13360">
    <property type="entry name" value="PQQ_2"/>
    <property type="match status" value="1"/>
</dbReference>
<evidence type="ECO:0000313" key="3">
    <source>
        <dbReference type="EMBL" id="MFB8766358.1"/>
    </source>
</evidence>
<proteinExistence type="predicted"/>
<dbReference type="SUPFAM" id="SSF50998">
    <property type="entry name" value="Quinoprotein alcohol dehydrogenase-like"/>
    <property type="match status" value="1"/>
</dbReference>
<name>A0ABV5DP53_9ACTN</name>
<keyword evidence="1" id="KW-0472">Membrane</keyword>
<sequence length="435" mass="46341">MSGSIASSPRCLDIFVGTALKFGICLIAPVLLVSGCSFVGFGGSTPPPIYDLGVPASVGEVTWEWETDAESLNVLPVVGGVAVFDGSGVTVLSGDTGQVRWEYHQGEGRVIGAVTSNGEHVVVQEPVPGAPQDFRMHVLDVATGESLREEALDVTERKVGDGGRFHAWIAPSLADVSVDHELWFSREGSEVIARRFDDGGRAWATSEVRACEGVGDVGPIALVDEALLGSVTCYAFDEDDPDDDALHDSNADFTSEVVAWNAADGRELWRLETPEVTSPYHSRNRSLTDHSGGIVSADASPTLMSHWVDPTTEEYGWVEDANVVGSFEGGERLGVWRIGEYRVEDRSGEVLYRVSEPSEQGRVAPLALADGMVRVLESSEGVVFARFRGADQEVDLSLEVESGVNLEFGVGAVVPGAVVVPFTDNEGRSGVVGMS</sequence>
<evidence type="ECO:0000259" key="2">
    <source>
        <dbReference type="Pfam" id="PF13360"/>
    </source>
</evidence>
<dbReference type="EMBL" id="JAYMRS010000001">
    <property type="protein sequence ID" value="MFB8766358.1"/>
    <property type="molecule type" value="Genomic_DNA"/>
</dbReference>
<accession>A0ABV5DP53</accession>
<comment type="caution">
    <text evidence="3">The sequence shown here is derived from an EMBL/GenBank/DDBJ whole genome shotgun (WGS) entry which is preliminary data.</text>
</comment>
<keyword evidence="4" id="KW-1185">Reference proteome</keyword>
<keyword evidence="1" id="KW-1133">Transmembrane helix</keyword>
<dbReference type="Gene3D" id="2.130.10.10">
    <property type="entry name" value="YVTN repeat-like/Quinoprotein amine dehydrogenase"/>
    <property type="match status" value="1"/>
</dbReference>
<dbReference type="InterPro" id="IPR015943">
    <property type="entry name" value="WD40/YVTN_repeat-like_dom_sf"/>
</dbReference>
<dbReference type="InterPro" id="IPR002372">
    <property type="entry name" value="PQQ_rpt_dom"/>
</dbReference>
<dbReference type="InterPro" id="IPR011047">
    <property type="entry name" value="Quinoprotein_ADH-like_sf"/>
</dbReference>
<gene>
    <name evidence="3" type="ORF">VSQ78_01500</name>
</gene>
<evidence type="ECO:0000313" key="4">
    <source>
        <dbReference type="Proteomes" id="UP001585053"/>
    </source>
</evidence>
<reference evidence="3 4" key="1">
    <citation type="submission" date="2024-01" db="EMBL/GenBank/DDBJ databases">
        <title>Genome mining of biosynthetic gene clusters to explore secondary metabolites of Streptomyces sp.</title>
        <authorList>
            <person name="Baig A."/>
            <person name="Ajitkumar Shintre N."/>
            <person name="Kumar H."/>
            <person name="Anbarasu A."/>
            <person name="Ramaiah S."/>
        </authorList>
    </citation>
    <scope>NUCLEOTIDE SEQUENCE [LARGE SCALE GENOMIC DNA]</scope>
    <source>
        <strain evidence="3 4">A01</strain>
    </source>
</reference>
<organism evidence="3 4">
    <name type="scientific">Nocardiopsis alba</name>
    <dbReference type="NCBI Taxonomy" id="53437"/>
    <lineage>
        <taxon>Bacteria</taxon>
        <taxon>Bacillati</taxon>
        <taxon>Actinomycetota</taxon>
        <taxon>Actinomycetes</taxon>
        <taxon>Streptosporangiales</taxon>
        <taxon>Nocardiopsidaceae</taxon>
        <taxon>Nocardiopsis</taxon>
    </lineage>
</organism>
<dbReference type="RefSeq" id="WP_376736609.1">
    <property type="nucleotide sequence ID" value="NZ_JAYMRS010000001.1"/>
</dbReference>